<evidence type="ECO:0000313" key="2">
    <source>
        <dbReference type="EMBL" id="KAH3808507.1"/>
    </source>
</evidence>
<evidence type="ECO:0000313" key="3">
    <source>
        <dbReference type="Proteomes" id="UP000828390"/>
    </source>
</evidence>
<protein>
    <submittedName>
        <fullName evidence="2">Uncharacterized protein</fullName>
    </submittedName>
</protein>
<name>A0A9D4JI97_DREPO</name>
<proteinExistence type="predicted"/>
<feature type="compositionally biased region" description="Polar residues" evidence="1">
    <location>
        <begin position="45"/>
        <end position="61"/>
    </location>
</feature>
<feature type="region of interest" description="Disordered" evidence="1">
    <location>
        <begin position="1"/>
        <end position="97"/>
    </location>
</feature>
<organism evidence="2 3">
    <name type="scientific">Dreissena polymorpha</name>
    <name type="common">Zebra mussel</name>
    <name type="synonym">Mytilus polymorpha</name>
    <dbReference type="NCBI Taxonomy" id="45954"/>
    <lineage>
        <taxon>Eukaryota</taxon>
        <taxon>Metazoa</taxon>
        <taxon>Spiralia</taxon>
        <taxon>Lophotrochozoa</taxon>
        <taxon>Mollusca</taxon>
        <taxon>Bivalvia</taxon>
        <taxon>Autobranchia</taxon>
        <taxon>Heteroconchia</taxon>
        <taxon>Euheterodonta</taxon>
        <taxon>Imparidentia</taxon>
        <taxon>Neoheterodontei</taxon>
        <taxon>Myida</taxon>
        <taxon>Dreissenoidea</taxon>
        <taxon>Dreissenidae</taxon>
        <taxon>Dreissena</taxon>
    </lineage>
</organism>
<dbReference type="Proteomes" id="UP000828390">
    <property type="component" value="Unassembled WGS sequence"/>
</dbReference>
<feature type="compositionally biased region" description="Basic and acidic residues" evidence="1">
    <location>
        <begin position="70"/>
        <end position="85"/>
    </location>
</feature>
<accession>A0A9D4JI97</accession>
<reference evidence="2" key="1">
    <citation type="journal article" date="2019" name="bioRxiv">
        <title>The Genome of the Zebra Mussel, Dreissena polymorpha: A Resource for Invasive Species Research.</title>
        <authorList>
            <person name="McCartney M.A."/>
            <person name="Auch B."/>
            <person name="Kono T."/>
            <person name="Mallez S."/>
            <person name="Zhang Y."/>
            <person name="Obille A."/>
            <person name="Becker A."/>
            <person name="Abrahante J.E."/>
            <person name="Garbe J."/>
            <person name="Badalamenti J.P."/>
            <person name="Herman A."/>
            <person name="Mangelson H."/>
            <person name="Liachko I."/>
            <person name="Sullivan S."/>
            <person name="Sone E.D."/>
            <person name="Koren S."/>
            <person name="Silverstein K.A.T."/>
            <person name="Beckman K.B."/>
            <person name="Gohl D.M."/>
        </authorList>
    </citation>
    <scope>NUCLEOTIDE SEQUENCE</scope>
    <source>
        <strain evidence="2">Duluth1</strain>
        <tissue evidence="2">Whole animal</tissue>
    </source>
</reference>
<sequence length="97" mass="10334">MAPKSAQPGTVGKKPVAQQPALLVSQGKVKAAKQSGAKGEVSPVAQKSAQPVTPPSTQLDTQCEGLTMDTDGRGERRSRSEERDTSQLPRNKVRRQP</sequence>
<comment type="caution">
    <text evidence="2">The sequence shown here is derived from an EMBL/GenBank/DDBJ whole genome shotgun (WGS) entry which is preliminary data.</text>
</comment>
<evidence type="ECO:0000256" key="1">
    <source>
        <dbReference type="SAM" id="MobiDB-lite"/>
    </source>
</evidence>
<gene>
    <name evidence="2" type="ORF">DPMN_136863</name>
</gene>
<dbReference type="EMBL" id="JAIWYP010000006">
    <property type="protein sequence ID" value="KAH3808507.1"/>
    <property type="molecule type" value="Genomic_DNA"/>
</dbReference>
<keyword evidence="3" id="KW-1185">Reference proteome</keyword>
<reference evidence="2" key="2">
    <citation type="submission" date="2020-11" db="EMBL/GenBank/DDBJ databases">
        <authorList>
            <person name="McCartney M.A."/>
            <person name="Auch B."/>
            <person name="Kono T."/>
            <person name="Mallez S."/>
            <person name="Becker A."/>
            <person name="Gohl D.M."/>
            <person name="Silverstein K.A.T."/>
            <person name="Koren S."/>
            <person name="Bechman K.B."/>
            <person name="Herman A."/>
            <person name="Abrahante J.E."/>
            <person name="Garbe J."/>
        </authorList>
    </citation>
    <scope>NUCLEOTIDE SEQUENCE</scope>
    <source>
        <strain evidence="2">Duluth1</strain>
        <tissue evidence="2">Whole animal</tissue>
    </source>
</reference>
<dbReference type="AlphaFoldDB" id="A0A9D4JI97"/>